<proteinExistence type="predicted"/>
<accession>A0AAP7GSY0</accession>
<evidence type="ECO:0000313" key="1">
    <source>
        <dbReference type="EMBL" id="OBU61949.1"/>
    </source>
</evidence>
<comment type="caution">
    <text evidence="1">The sequence shown here is derived from an EMBL/GenBank/DDBJ whole genome shotgun (WGS) entry which is preliminary data.</text>
</comment>
<reference evidence="1 2" key="1">
    <citation type="submission" date="2016-05" db="EMBL/GenBank/DDBJ databases">
        <title>Draft Genome Sequences of Stenotrophomonas maltophilia Strains Sm32COP, Sm41DVV, Sm46PAILV, SmF3, SmF22, SmSOFb1 and SmCVFa1, Isolated from Different Manures, in France.</title>
        <authorList>
            <person name="Nazaret S."/>
            <person name="Bodilis J."/>
        </authorList>
    </citation>
    <scope>NUCLEOTIDE SEQUENCE [LARGE SCALE GENOMIC DNA]</scope>
    <source>
        <strain evidence="1 2">Sm41DVV</strain>
    </source>
</reference>
<protein>
    <submittedName>
        <fullName evidence="1">Uncharacterized protein</fullName>
    </submittedName>
</protein>
<gene>
    <name evidence="1" type="ORF">A9K56_07875</name>
</gene>
<dbReference type="Proteomes" id="UP000092125">
    <property type="component" value="Unassembled WGS sequence"/>
</dbReference>
<evidence type="ECO:0000313" key="2">
    <source>
        <dbReference type="Proteomes" id="UP000092125"/>
    </source>
</evidence>
<name>A0AAP7GSY0_STEMA</name>
<dbReference type="AlphaFoldDB" id="A0AAP7GSY0"/>
<dbReference type="EMBL" id="LYVI01000004">
    <property type="protein sequence ID" value="OBU61949.1"/>
    <property type="molecule type" value="Genomic_DNA"/>
</dbReference>
<dbReference type="RefSeq" id="WP_065181866.1">
    <property type="nucleotide sequence ID" value="NZ_LYVI01000004.1"/>
</dbReference>
<organism evidence="1 2">
    <name type="scientific">Stenotrophomonas maltophilia</name>
    <name type="common">Pseudomonas maltophilia</name>
    <name type="synonym">Xanthomonas maltophilia</name>
    <dbReference type="NCBI Taxonomy" id="40324"/>
    <lineage>
        <taxon>Bacteria</taxon>
        <taxon>Pseudomonadati</taxon>
        <taxon>Pseudomonadota</taxon>
        <taxon>Gammaproteobacteria</taxon>
        <taxon>Lysobacterales</taxon>
        <taxon>Lysobacteraceae</taxon>
        <taxon>Stenotrophomonas</taxon>
        <taxon>Stenotrophomonas maltophilia group</taxon>
    </lineage>
</organism>
<sequence length="85" mass="9735">MIRQHKYDPNTLSGAIKLRAWDLGLPLTKLAPLVGMKPDSLRQRLSKTRGKRALQPWQVTALAKRLAMDEKRLHTLAARHEGWNL</sequence>